<organism evidence="1 2">
    <name type="scientific">Scophthalmus maximus</name>
    <name type="common">Turbot</name>
    <name type="synonym">Psetta maxima</name>
    <dbReference type="NCBI Taxonomy" id="52904"/>
    <lineage>
        <taxon>Eukaryota</taxon>
        <taxon>Metazoa</taxon>
        <taxon>Chordata</taxon>
        <taxon>Craniata</taxon>
        <taxon>Vertebrata</taxon>
        <taxon>Euteleostomi</taxon>
        <taxon>Actinopterygii</taxon>
        <taxon>Neopterygii</taxon>
        <taxon>Teleostei</taxon>
        <taxon>Neoteleostei</taxon>
        <taxon>Acanthomorphata</taxon>
        <taxon>Carangaria</taxon>
        <taxon>Pleuronectiformes</taxon>
        <taxon>Pleuronectoidei</taxon>
        <taxon>Scophthalmidae</taxon>
        <taxon>Scophthalmus</taxon>
    </lineage>
</organism>
<proteinExistence type="predicted"/>
<name>A0A2U9BHU6_SCOMX</name>
<sequence length="81" mass="8898">MSSTVIPPCKPMEDEIPLVELALMLSGGSVPEERYASVTGAVQTGKAPEIDLYSTDRCWEQEKDSIIAAPHARWPETPEKL</sequence>
<accession>A0A2U9BHU6</accession>
<keyword evidence="2" id="KW-1185">Reference proteome</keyword>
<dbReference type="EMBL" id="CP026248">
    <property type="protein sequence ID" value="AWP03399.1"/>
    <property type="molecule type" value="Genomic_DNA"/>
</dbReference>
<gene>
    <name evidence="1" type="ORF">SMAX5B_007252</name>
</gene>
<dbReference type="AlphaFoldDB" id="A0A2U9BHU6"/>
<evidence type="ECO:0000313" key="1">
    <source>
        <dbReference type="EMBL" id="AWP03399.1"/>
    </source>
</evidence>
<evidence type="ECO:0000313" key="2">
    <source>
        <dbReference type="Proteomes" id="UP000246464"/>
    </source>
</evidence>
<reference evidence="1 2" key="1">
    <citation type="submission" date="2017-12" db="EMBL/GenBank/DDBJ databases">
        <title>Integrating genomic resources of turbot (Scophthalmus maximus) in depth evaluation of genetic and physical mapping variation across individuals.</title>
        <authorList>
            <person name="Martinez P."/>
        </authorList>
    </citation>
    <scope>NUCLEOTIDE SEQUENCE [LARGE SCALE GENOMIC DNA]</scope>
</reference>
<protein>
    <submittedName>
        <fullName evidence="1">Uncharacterized protein</fullName>
    </submittedName>
</protein>
<dbReference type="Proteomes" id="UP000246464">
    <property type="component" value="Chromosome 6"/>
</dbReference>